<sequence>MNNNKLNIDSLMQKAREATGLSDFGDDRFREPLEVLVHALNEEANLNDMGRLGQEERLVNLLINRLRVEGWIARHPEILDEEIIAPVVIVGLQRTGSTYLHRILASDTRFYAPLWYEVRNPAPPMDWDFNSKDPRIISAEAEVAAMLEANPELAAIHPMNPVAADEDIMLLEHSFYSTMPDAFFNVPSYTQWIDSHDNTPGYEYLKRQLQCLQWQKKRGGQQAQRWLLKTPHHLHHAAILLKVFPDAKLIQTHRDPLQTIPSAASMNYNLWILGSDTVDPVEVGRQWSAKFARGMTHTLETRNQHPDAFIDVWYRDTVSDPLTALEAVYEFINMPFTAEAKTAMEAFREENRREDRPAHDYTLEQFGFSEAGLKAQFADYRRAYIESAEQS</sequence>
<organism evidence="1 2">
    <name type="scientific">Spongiibacter pelagi</name>
    <dbReference type="NCBI Taxonomy" id="2760804"/>
    <lineage>
        <taxon>Bacteria</taxon>
        <taxon>Pseudomonadati</taxon>
        <taxon>Pseudomonadota</taxon>
        <taxon>Gammaproteobacteria</taxon>
        <taxon>Cellvibrionales</taxon>
        <taxon>Spongiibacteraceae</taxon>
        <taxon>Spongiibacter</taxon>
    </lineage>
</organism>
<dbReference type="PANTHER" id="PTHR36451:SF1">
    <property type="entry name" value="OMEGA-HYDROXY-BETA-DIHYDROMENAQUINONE-9 SULFOTRANSFERASE STF3"/>
    <property type="match status" value="1"/>
</dbReference>
<name>A0A927GVL4_9GAMM</name>
<evidence type="ECO:0000313" key="2">
    <source>
        <dbReference type="Proteomes" id="UP000610558"/>
    </source>
</evidence>
<protein>
    <submittedName>
        <fullName evidence="1">Sulfotransferase</fullName>
    </submittedName>
</protein>
<keyword evidence="2" id="KW-1185">Reference proteome</keyword>
<dbReference type="AlphaFoldDB" id="A0A927GVL4"/>
<dbReference type="InterPro" id="IPR027417">
    <property type="entry name" value="P-loop_NTPase"/>
</dbReference>
<dbReference type="Gene3D" id="3.40.50.300">
    <property type="entry name" value="P-loop containing nucleotide triphosphate hydrolases"/>
    <property type="match status" value="1"/>
</dbReference>
<dbReference type="Proteomes" id="UP000610558">
    <property type="component" value="Unassembled WGS sequence"/>
</dbReference>
<dbReference type="InterPro" id="IPR052736">
    <property type="entry name" value="Stf3_sulfotransferase"/>
</dbReference>
<evidence type="ECO:0000313" key="1">
    <source>
        <dbReference type="EMBL" id="MBD2858198.1"/>
    </source>
</evidence>
<comment type="caution">
    <text evidence="1">The sequence shown here is derived from an EMBL/GenBank/DDBJ whole genome shotgun (WGS) entry which is preliminary data.</text>
</comment>
<dbReference type="Pfam" id="PF13469">
    <property type="entry name" value="Sulfotransfer_3"/>
    <property type="match status" value="1"/>
</dbReference>
<reference evidence="1" key="1">
    <citation type="submission" date="2020-09" db="EMBL/GenBank/DDBJ databases">
        <authorList>
            <person name="Yoon J.-W."/>
        </authorList>
    </citation>
    <scope>NUCLEOTIDE SEQUENCE</scope>
    <source>
        <strain evidence="1">KMU-158</strain>
    </source>
</reference>
<dbReference type="EMBL" id="JACXLD010000002">
    <property type="protein sequence ID" value="MBD2858198.1"/>
    <property type="molecule type" value="Genomic_DNA"/>
</dbReference>
<gene>
    <name evidence="1" type="ORF">IB286_04190</name>
</gene>
<proteinExistence type="predicted"/>
<dbReference type="PANTHER" id="PTHR36451">
    <property type="entry name" value="PAPS-DEPENDENT SULFOTRANSFERASE STF3"/>
    <property type="match status" value="1"/>
</dbReference>
<accession>A0A927GVL4</accession>
<dbReference type="RefSeq" id="WP_190762820.1">
    <property type="nucleotide sequence ID" value="NZ_JACXLD010000002.1"/>
</dbReference>
<dbReference type="SUPFAM" id="SSF52540">
    <property type="entry name" value="P-loop containing nucleoside triphosphate hydrolases"/>
    <property type="match status" value="1"/>
</dbReference>